<dbReference type="AlphaFoldDB" id="A0A814C2E9"/>
<evidence type="ECO:0000313" key="3">
    <source>
        <dbReference type="Proteomes" id="UP000663882"/>
    </source>
</evidence>
<dbReference type="OrthoDB" id="10055366at2759"/>
<feature type="compositionally biased region" description="Basic and acidic residues" evidence="1">
    <location>
        <begin position="1"/>
        <end position="18"/>
    </location>
</feature>
<evidence type="ECO:0000313" key="2">
    <source>
        <dbReference type="EMBL" id="CAF0934360.1"/>
    </source>
</evidence>
<comment type="caution">
    <text evidence="2">The sequence shown here is derived from an EMBL/GenBank/DDBJ whole genome shotgun (WGS) entry which is preliminary data.</text>
</comment>
<sequence>MNRFREQEIKKQSDRKMQTTELTSDPSLLRKKTSKSERISRPIRGSRRQAIIEKFKTDASVYRLHAQYDKERTKNERKGFNYDCIRKSRKIFKKIKAEVTAQSSLISDITSGILQLHDQLFNEINNDGTIKSAIQLIQLRPFCTVAFSEASVHLYDVIVSQPETSCKLLSESVDLFEFGDDNENDNREYNLIDFNETTQKMKKLNKSHAGQSSVNKSLRKQIMYRYIYN</sequence>
<accession>A0A814C2E9</accession>
<evidence type="ECO:0000256" key="1">
    <source>
        <dbReference type="SAM" id="MobiDB-lite"/>
    </source>
</evidence>
<dbReference type="Proteomes" id="UP000663882">
    <property type="component" value="Unassembled WGS sequence"/>
</dbReference>
<reference evidence="2" key="1">
    <citation type="submission" date="2021-02" db="EMBL/GenBank/DDBJ databases">
        <authorList>
            <person name="Nowell W R."/>
        </authorList>
    </citation>
    <scope>NUCLEOTIDE SEQUENCE</scope>
</reference>
<proteinExistence type="predicted"/>
<name>A0A814C2E9_9BILA</name>
<dbReference type="EMBL" id="CAJNOO010000406">
    <property type="protein sequence ID" value="CAF0934360.1"/>
    <property type="molecule type" value="Genomic_DNA"/>
</dbReference>
<gene>
    <name evidence="2" type="ORF">RFH988_LOCUS10716</name>
</gene>
<protein>
    <submittedName>
        <fullName evidence="2">Uncharacterized protein</fullName>
    </submittedName>
</protein>
<organism evidence="2 3">
    <name type="scientific">Rotaria sordida</name>
    <dbReference type="NCBI Taxonomy" id="392033"/>
    <lineage>
        <taxon>Eukaryota</taxon>
        <taxon>Metazoa</taxon>
        <taxon>Spiralia</taxon>
        <taxon>Gnathifera</taxon>
        <taxon>Rotifera</taxon>
        <taxon>Eurotatoria</taxon>
        <taxon>Bdelloidea</taxon>
        <taxon>Philodinida</taxon>
        <taxon>Philodinidae</taxon>
        <taxon>Rotaria</taxon>
    </lineage>
</organism>
<feature type="region of interest" description="Disordered" evidence="1">
    <location>
        <begin position="1"/>
        <end position="43"/>
    </location>
</feature>